<dbReference type="Pfam" id="PF00126">
    <property type="entry name" value="HTH_1"/>
    <property type="match status" value="1"/>
</dbReference>
<feature type="domain" description="HTH lysR-type" evidence="5">
    <location>
        <begin position="1"/>
        <end position="60"/>
    </location>
</feature>
<evidence type="ECO:0000313" key="7">
    <source>
        <dbReference type="Proteomes" id="UP000216151"/>
    </source>
</evidence>
<dbReference type="PROSITE" id="PS50931">
    <property type="entry name" value="HTH_LYSR"/>
    <property type="match status" value="1"/>
</dbReference>
<dbReference type="SUPFAM" id="SSF46785">
    <property type="entry name" value="Winged helix' DNA-binding domain"/>
    <property type="match status" value="1"/>
</dbReference>
<keyword evidence="2" id="KW-0805">Transcription regulation</keyword>
<evidence type="ECO:0000259" key="5">
    <source>
        <dbReference type="PROSITE" id="PS50931"/>
    </source>
</evidence>
<organism evidence="6 7">
    <name type="scientific">Acetobacter fabarum</name>
    <dbReference type="NCBI Taxonomy" id="483199"/>
    <lineage>
        <taxon>Bacteria</taxon>
        <taxon>Pseudomonadati</taxon>
        <taxon>Pseudomonadota</taxon>
        <taxon>Alphaproteobacteria</taxon>
        <taxon>Acetobacterales</taxon>
        <taxon>Acetobacteraceae</taxon>
        <taxon>Acetobacter</taxon>
    </lineage>
</organism>
<proteinExistence type="inferred from homology"/>
<keyword evidence="7" id="KW-1185">Reference proteome</keyword>
<protein>
    <recommendedName>
        <fullName evidence="5">HTH lysR-type domain-containing protein</fullName>
    </recommendedName>
</protein>
<name>A0A269XZH4_9PROT</name>
<dbReference type="PANTHER" id="PTHR30126">
    <property type="entry name" value="HTH-TYPE TRANSCRIPTIONAL REGULATOR"/>
    <property type="match status" value="1"/>
</dbReference>
<dbReference type="InterPro" id="IPR036388">
    <property type="entry name" value="WH-like_DNA-bd_sf"/>
</dbReference>
<comment type="similarity">
    <text evidence="1">Belongs to the LysR transcriptional regulatory family.</text>
</comment>
<dbReference type="EMBL" id="NCXK01000003">
    <property type="protein sequence ID" value="PAK78692.1"/>
    <property type="molecule type" value="Genomic_DNA"/>
</dbReference>
<dbReference type="Proteomes" id="UP000216151">
    <property type="component" value="Unassembled WGS sequence"/>
</dbReference>
<dbReference type="RefSeq" id="WP_095349355.1">
    <property type="nucleotide sequence ID" value="NZ_JBDNMF010000045.1"/>
</dbReference>
<comment type="caution">
    <text evidence="6">The sequence shown here is derived from an EMBL/GenBank/DDBJ whole genome shotgun (WGS) entry which is preliminary data.</text>
</comment>
<reference evidence="6 7" key="1">
    <citation type="submission" date="2017-04" db="EMBL/GenBank/DDBJ databases">
        <title>Kefir bacterial isolates.</title>
        <authorList>
            <person name="Kim Y."/>
            <person name="Blasche S."/>
            <person name="Patil K.R."/>
        </authorList>
    </citation>
    <scope>NUCLEOTIDE SEQUENCE [LARGE SCALE GENOMIC DNA]</scope>
    <source>
        <strain evidence="6 7">KR</strain>
    </source>
</reference>
<dbReference type="Pfam" id="PF03466">
    <property type="entry name" value="LysR_substrate"/>
    <property type="match status" value="1"/>
</dbReference>
<dbReference type="InterPro" id="IPR036390">
    <property type="entry name" value="WH_DNA-bd_sf"/>
</dbReference>
<gene>
    <name evidence="6" type="ORF">B8X00_04370</name>
</gene>
<dbReference type="InterPro" id="IPR005119">
    <property type="entry name" value="LysR_subst-bd"/>
</dbReference>
<dbReference type="GO" id="GO:0003700">
    <property type="term" value="F:DNA-binding transcription factor activity"/>
    <property type="evidence" value="ECO:0007669"/>
    <property type="project" value="InterPro"/>
</dbReference>
<dbReference type="CDD" id="cd05466">
    <property type="entry name" value="PBP2_LTTR_substrate"/>
    <property type="match status" value="1"/>
</dbReference>
<evidence type="ECO:0000256" key="1">
    <source>
        <dbReference type="ARBA" id="ARBA00009437"/>
    </source>
</evidence>
<evidence type="ECO:0000256" key="2">
    <source>
        <dbReference type="ARBA" id="ARBA00023015"/>
    </source>
</evidence>
<evidence type="ECO:0000256" key="3">
    <source>
        <dbReference type="ARBA" id="ARBA00023125"/>
    </source>
</evidence>
<dbReference type="PANTHER" id="PTHR30126:SF80">
    <property type="entry name" value="TRANSCRIPTIONAL REGULATOR-RELATED"/>
    <property type="match status" value="1"/>
</dbReference>
<evidence type="ECO:0000256" key="4">
    <source>
        <dbReference type="ARBA" id="ARBA00023163"/>
    </source>
</evidence>
<sequence length="298" mass="32845">MSAFSRELLSFVEISRHNSVRRAAEVLNVAPSALIRQMQMLERAFGAPLMARTPQGSSLTDAGKKLLEQATRWIDAERELRAVISRPNATGMRVGIMECLLPFVMAQPELRTGTLILKIIVSDTSTLLQQLRSGELDVVIAFNVLDDPDIHIHKKREYDIGLITAPGFAPAGGTEADLLSACADLPLCLPDGSLSIWPRLEGAFTRMRVQPRVMMDTNSVRLIRDYIKQGECMGFLTWLDVVQDVSSGDLSFHALDNLRLNETLCLCTRHVAGEVMPVMATLARMFDALPQTGTPMPG</sequence>
<dbReference type="AlphaFoldDB" id="A0A269XZH4"/>
<dbReference type="InterPro" id="IPR000847">
    <property type="entry name" value="LysR_HTH_N"/>
</dbReference>
<keyword evidence="3" id="KW-0238">DNA-binding</keyword>
<keyword evidence="4" id="KW-0804">Transcription</keyword>
<dbReference type="SUPFAM" id="SSF53850">
    <property type="entry name" value="Periplasmic binding protein-like II"/>
    <property type="match status" value="1"/>
</dbReference>
<dbReference type="OrthoDB" id="8479357at2"/>
<dbReference type="Gene3D" id="3.40.190.290">
    <property type="match status" value="1"/>
</dbReference>
<accession>A0A269XZH4</accession>
<dbReference type="Gene3D" id="1.10.10.10">
    <property type="entry name" value="Winged helix-like DNA-binding domain superfamily/Winged helix DNA-binding domain"/>
    <property type="match status" value="1"/>
</dbReference>
<dbReference type="GO" id="GO:0000976">
    <property type="term" value="F:transcription cis-regulatory region binding"/>
    <property type="evidence" value="ECO:0007669"/>
    <property type="project" value="TreeGrafter"/>
</dbReference>
<evidence type="ECO:0000313" key="6">
    <source>
        <dbReference type="EMBL" id="PAK78692.1"/>
    </source>
</evidence>